<dbReference type="AlphaFoldDB" id="A0A1T4Y118"/>
<organism evidence="1 2">
    <name type="scientific">Agreia bicolorata</name>
    <dbReference type="NCBI Taxonomy" id="110935"/>
    <lineage>
        <taxon>Bacteria</taxon>
        <taxon>Bacillati</taxon>
        <taxon>Actinomycetota</taxon>
        <taxon>Actinomycetes</taxon>
        <taxon>Micrococcales</taxon>
        <taxon>Microbacteriaceae</taxon>
        <taxon>Agreia</taxon>
    </lineage>
</organism>
<dbReference type="RefSeq" id="WP_078714291.1">
    <property type="nucleotide sequence ID" value="NZ_FUYG01000005.1"/>
</dbReference>
<gene>
    <name evidence="1" type="ORF">SAMN06295879_2007</name>
</gene>
<dbReference type="EMBL" id="FUYG01000005">
    <property type="protein sequence ID" value="SKA95489.1"/>
    <property type="molecule type" value="Genomic_DNA"/>
</dbReference>
<proteinExistence type="predicted"/>
<dbReference type="Proteomes" id="UP000189735">
    <property type="component" value="Unassembled WGS sequence"/>
</dbReference>
<name>A0A1T4Y118_9MICO</name>
<evidence type="ECO:0000313" key="1">
    <source>
        <dbReference type="EMBL" id="SKA95489.1"/>
    </source>
</evidence>
<reference evidence="2" key="1">
    <citation type="submission" date="2017-02" db="EMBL/GenBank/DDBJ databases">
        <authorList>
            <person name="Varghese N."/>
            <person name="Submissions S."/>
        </authorList>
    </citation>
    <scope>NUCLEOTIDE SEQUENCE [LARGE SCALE GENOMIC DNA]</scope>
    <source>
        <strain evidence="2">VKM Ac-2052</strain>
    </source>
</reference>
<protein>
    <submittedName>
        <fullName evidence="1">Uncharacterized protein</fullName>
    </submittedName>
</protein>
<evidence type="ECO:0000313" key="2">
    <source>
        <dbReference type="Proteomes" id="UP000189735"/>
    </source>
</evidence>
<accession>A0A1T4Y118</accession>
<sequence length="354" mass="36786">MDVHVQKRRISSTQVALAWCGALLLLVGVFAGGALALNLTVFGSSGFVTTYLQTLGAGDVDGALSMPGVELPDGLTPDSAGAALLKRNTLGTISKIRVTDDTDLGSGVHRVTASYTLEGADQQSARTQSEFVVERDGTNFGVFSQWRFKESPVATLSLAVTNTTSVTVGTGELDASDLGAGAGAFGAGGRFTVLVPSLVVLSHESHYLTSDTVAVALPDPGQTENGIIKAVPNDLFTQAVSDQLTGFLDDCAAQKVLYPVGCPFSKGITDRIEGDPSWSIVTYPQIKVVAGPSSWLLADNAGAAHIDVQVKSLFDGTVSALSEDVPFSLNYAITLDDAGQITFAARSENAGQLN</sequence>